<feature type="domain" description="M23ase beta-sheet core" evidence="4">
    <location>
        <begin position="331"/>
        <end position="425"/>
    </location>
</feature>
<name>A0A8T7LYL3_9CHLR</name>
<evidence type="ECO:0000256" key="2">
    <source>
        <dbReference type="SAM" id="MobiDB-lite"/>
    </source>
</evidence>
<dbReference type="EMBL" id="CP128399">
    <property type="protein sequence ID" value="WJW65482.1"/>
    <property type="molecule type" value="Genomic_DNA"/>
</dbReference>
<dbReference type="CDD" id="cd12797">
    <property type="entry name" value="M23_peptidase"/>
    <property type="match status" value="1"/>
</dbReference>
<accession>A0A8T7LYL3</accession>
<keyword evidence="8" id="KW-1185">Reference proteome</keyword>
<evidence type="ECO:0000313" key="8">
    <source>
        <dbReference type="Proteomes" id="UP001431572"/>
    </source>
</evidence>
<reference evidence="6" key="2">
    <citation type="journal article" date="2024" name="Nature">
        <title>Anoxygenic phototroph of the Chloroflexota uses a type I reaction centre.</title>
        <authorList>
            <person name="Tsuji J.M."/>
            <person name="Shaw N.A."/>
            <person name="Nagashima S."/>
            <person name="Venkiteswaran J.J."/>
            <person name="Schiff S.L."/>
            <person name="Watanabe T."/>
            <person name="Fukui M."/>
            <person name="Hanada S."/>
            <person name="Tank M."/>
            <person name="Neufeld J.D."/>
        </authorList>
    </citation>
    <scope>NUCLEOTIDE SEQUENCE</scope>
    <source>
        <strain evidence="6">L227-S17</strain>
    </source>
</reference>
<evidence type="ECO:0000256" key="1">
    <source>
        <dbReference type="SAM" id="Coils"/>
    </source>
</evidence>
<evidence type="ECO:0000259" key="4">
    <source>
        <dbReference type="Pfam" id="PF01551"/>
    </source>
</evidence>
<sequence>MSETSKNKASETQTTSNSRNKPSNGRAIELVRANPPAPRPEVMIGEEEVRRGSRRVPLTTTSAPLRTSRRDWFSISIATSPDKPPLRLRLGKITGTLFLLVVLTLLTGAAFGIFSAVSGTITDNGDSLAWQNSASVREQQRQRVIDLQERRLNDLQEENQKRLIEIGQLEGQLQDLGDSINSLKTVARQLQDLLGLSSSSQIPLVPSTVRPQGSDSSQYIPPVRLNGGYLDPVQGQQYLAQFNGLLSKLDSFSQLLQNRKQSLTDYTLTLNNYRQDLSQQRADLNSASASLSQLSKLGDTDAAPDVLPWYGQITSPYGWRMSPFRPGVREFHYGLDINASEGTPVQVTKSGIVTYIGYDSSYGNMVEVTHAGGWLTRYAHNSKILVKLGQTVRRGDILALSGNTGASTGPHIHYEVHRNGMPIDPATLVPTLTRR</sequence>
<dbReference type="Gene3D" id="2.70.70.10">
    <property type="entry name" value="Glucose Permease (Domain IIA)"/>
    <property type="match status" value="1"/>
</dbReference>
<dbReference type="InterPro" id="IPR050570">
    <property type="entry name" value="Cell_wall_metabolism_enzyme"/>
</dbReference>
<protein>
    <submittedName>
        <fullName evidence="6">M23 family metallopeptidase</fullName>
    </submittedName>
    <submittedName>
        <fullName evidence="5">Peptidoglycan DD-metalloendopeptidase family protein</fullName>
    </submittedName>
</protein>
<dbReference type="PANTHER" id="PTHR21666:SF270">
    <property type="entry name" value="MUREIN HYDROLASE ACTIVATOR ENVC"/>
    <property type="match status" value="1"/>
</dbReference>
<feature type="compositionally biased region" description="Polar residues" evidence="2">
    <location>
        <begin position="10"/>
        <end position="23"/>
    </location>
</feature>
<reference evidence="5 7" key="1">
    <citation type="submission" date="2020-06" db="EMBL/GenBank/DDBJ databases">
        <title>Anoxygenic phototrophic Chloroflexota member uses a Type I reaction center.</title>
        <authorList>
            <person name="Tsuji J.M."/>
            <person name="Shaw N.A."/>
            <person name="Nagashima S."/>
            <person name="Venkiteswaran J."/>
            <person name="Schiff S.L."/>
            <person name="Hanada S."/>
            <person name="Tank M."/>
            <person name="Neufeld J.D."/>
        </authorList>
    </citation>
    <scope>NUCLEOTIDE SEQUENCE [LARGE SCALE GENOMIC DNA]</scope>
    <source>
        <strain evidence="5">L227-S17</strain>
    </source>
</reference>
<gene>
    <name evidence="5" type="ORF">HXX08_09515</name>
    <name evidence="6" type="ORF">OZ401_001247</name>
</gene>
<dbReference type="EMBL" id="JACATZ010000001">
    <property type="protein sequence ID" value="NWJ46103.1"/>
    <property type="molecule type" value="Genomic_DNA"/>
</dbReference>
<feature type="region of interest" description="Disordered" evidence="2">
    <location>
        <begin position="1"/>
        <end position="40"/>
    </location>
</feature>
<keyword evidence="3" id="KW-1133">Transmembrane helix</keyword>
<dbReference type="Pfam" id="PF01551">
    <property type="entry name" value="Peptidase_M23"/>
    <property type="match status" value="1"/>
</dbReference>
<keyword evidence="1" id="KW-0175">Coiled coil</keyword>
<dbReference type="AlphaFoldDB" id="A0A8T7LYL3"/>
<dbReference type="Proteomes" id="UP000521676">
    <property type="component" value="Unassembled WGS sequence"/>
</dbReference>
<feature type="transmembrane region" description="Helical" evidence="3">
    <location>
        <begin position="97"/>
        <end position="117"/>
    </location>
</feature>
<dbReference type="InterPro" id="IPR016047">
    <property type="entry name" value="M23ase_b-sheet_dom"/>
</dbReference>
<keyword evidence="3" id="KW-0472">Membrane</keyword>
<dbReference type="Proteomes" id="UP001431572">
    <property type="component" value="Chromosome 1"/>
</dbReference>
<evidence type="ECO:0000313" key="7">
    <source>
        <dbReference type="Proteomes" id="UP000521676"/>
    </source>
</evidence>
<dbReference type="RefSeq" id="WP_341467366.1">
    <property type="nucleotide sequence ID" value="NZ_CP128399.1"/>
</dbReference>
<proteinExistence type="predicted"/>
<dbReference type="GO" id="GO:0004222">
    <property type="term" value="F:metalloendopeptidase activity"/>
    <property type="evidence" value="ECO:0007669"/>
    <property type="project" value="TreeGrafter"/>
</dbReference>
<feature type="coiled-coil region" evidence="1">
    <location>
        <begin position="138"/>
        <end position="172"/>
    </location>
</feature>
<evidence type="ECO:0000313" key="5">
    <source>
        <dbReference type="EMBL" id="NWJ46103.1"/>
    </source>
</evidence>
<dbReference type="PANTHER" id="PTHR21666">
    <property type="entry name" value="PEPTIDASE-RELATED"/>
    <property type="match status" value="1"/>
</dbReference>
<evidence type="ECO:0000313" key="6">
    <source>
        <dbReference type="EMBL" id="WJW65482.1"/>
    </source>
</evidence>
<dbReference type="SUPFAM" id="SSF51261">
    <property type="entry name" value="Duplicated hybrid motif"/>
    <property type="match status" value="1"/>
</dbReference>
<organism evidence="5 7">
    <name type="scientific">Candidatus Chlorohelix allophototropha</name>
    <dbReference type="NCBI Taxonomy" id="3003348"/>
    <lineage>
        <taxon>Bacteria</taxon>
        <taxon>Bacillati</taxon>
        <taxon>Chloroflexota</taxon>
        <taxon>Chloroflexia</taxon>
        <taxon>Candidatus Chloroheliales</taxon>
        <taxon>Candidatus Chloroheliaceae</taxon>
        <taxon>Candidatus Chlorohelix</taxon>
    </lineage>
</organism>
<evidence type="ECO:0000256" key="3">
    <source>
        <dbReference type="SAM" id="Phobius"/>
    </source>
</evidence>
<keyword evidence="3" id="KW-0812">Transmembrane</keyword>
<dbReference type="InterPro" id="IPR011055">
    <property type="entry name" value="Dup_hybrid_motif"/>
</dbReference>